<dbReference type="GO" id="GO:0004518">
    <property type="term" value="F:nuclease activity"/>
    <property type="evidence" value="ECO:0007669"/>
    <property type="project" value="InterPro"/>
</dbReference>
<dbReference type="Pfam" id="PF00565">
    <property type="entry name" value="SNase"/>
    <property type="match status" value="1"/>
</dbReference>
<dbReference type="PANTHER" id="PTHR12302">
    <property type="entry name" value="EBNA2 BINDING PROTEIN P100"/>
    <property type="match status" value="1"/>
</dbReference>
<dbReference type="InterPro" id="IPR016071">
    <property type="entry name" value="Staphylococal_nuclease_OB-fold"/>
</dbReference>
<keyword evidence="5" id="KW-1185">Reference proteome</keyword>
<dbReference type="SUPFAM" id="SSF50199">
    <property type="entry name" value="Staphylococcal nuclease"/>
    <property type="match status" value="1"/>
</dbReference>
<dbReference type="EC" id="3.1.31.-" evidence="4"/>
<accession>A0A448VK63</accession>
<protein>
    <submittedName>
        <fullName evidence="4">Nuclease</fullName>
        <ecNumber evidence="4">3.1.31.-</ecNumber>
    </submittedName>
</protein>
<feature type="domain" description="TNase-like" evidence="3">
    <location>
        <begin position="56"/>
        <end position="184"/>
    </location>
</feature>
<dbReference type="AlphaFoldDB" id="A0A448VK63"/>
<dbReference type="PROSITE" id="PS01123">
    <property type="entry name" value="TNASE_1"/>
    <property type="match status" value="1"/>
</dbReference>
<dbReference type="Proteomes" id="UP000272771">
    <property type="component" value="Chromosome"/>
</dbReference>
<reference evidence="4 5" key="1">
    <citation type="submission" date="2018-12" db="EMBL/GenBank/DDBJ databases">
        <authorList>
            <consortium name="Pathogen Informatics"/>
        </authorList>
    </citation>
    <scope>NUCLEOTIDE SEQUENCE [LARGE SCALE GENOMIC DNA]</scope>
    <source>
        <strain evidence="4 5">NCTC12742</strain>
    </source>
</reference>
<organism evidence="4 5">
    <name type="scientific">Neisseria weaveri</name>
    <dbReference type="NCBI Taxonomy" id="28091"/>
    <lineage>
        <taxon>Bacteria</taxon>
        <taxon>Pseudomonadati</taxon>
        <taxon>Pseudomonadota</taxon>
        <taxon>Betaproteobacteria</taxon>
        <taxon>Neisseriales</taxon>
        <taxon>Neisseriaceae</taxon>
        <taxon>Neisseria</taxon>
    </lineage>
</organism>
<keyword evidence="4" id="KW-0378">Hydrolase</keyword>
<dbReference type="RefSeq" id="WP_004282895.1">
    <property type="nucleotide sequence ID" value="NZ_CAUJRG010000004.1"/>
</dbReference>
<feature type="chain" id="PRO_5019028216" evidence="2">
    <location>
        <begin position="20"/>
        <end position="219"/>
    </location>
</feature>
<dbReference type="GO" id="GO:0003676">
    <property type="term" value="F:nucleic acid binding"/>
    <property type="evidence" value="ECO:0007669"/>
    <property type="project" value="InterPro"/>
</dbReference>
<name>A0A448VK63_9NEIS</name>
<dbReference type="InterPro" id="IPR035437">
    <property type="entry name" value="SNase_OB-fold_sf"/>
</dbReference>
<sequence length="219" mass="25019">MKKRILTVLPIALLPAFSAAEKPEWLEIGSYIAEQVAEYVWEQYTGERPPTAEQAVQYSGKVVAVHDGDTVQIRDGNGRKHKVRLAYVDAPELQQKYGTESRNVLRSAVQGKTVDVTVYEKDRYQREVARIVLRGYDVNLAMIKKGHAWHYVSIAKKKQGKAVFAEYAYAESQARAKKLGLWKSHAPEAPWDYRRKMRGQQHGTSGGRPKETGWFEGWW</sequence>
<keyword evidence="2" id="KW-0732">Signal</keyword>
<proteinExistence type="predicted"/>
<dbReference type="GO" id="GO:0016787">
    <property type="term" value="F:hydrolase activity"/>
    <property type="evidence" value="ECO:0007669"/>
    <property type="project" value="UniProtKB-KW"/>
</dbReference>
<feature type="region of interest" description="Disordered" evidence="1">
    <location>
        <begin position="197"/>
        <end position="219"/>
    </location>
</feature>
<dbReference type="Gene3D" id="2.40.50.90">
    <property type="match status" value="1"/>
</dbReference>
<evidence type="ECO:0000313" key="5">
    <source>
        <dbReference type="Proteomes" id="UP000272771"/>
    </source>
</evidence>
<evidence type="ECO:0000256" key="1">
    <source>
        <dbReference type="SAM" id="MobiDB-lite"/>
    </source>
</evidence>
<dbReference type="STRING" id="28091.SAMEA3174300_01162"/>
<dbReference type="OrthoDB" id="9805504at2"/>
<evidence type="ECO:0000259" key="3">
    <source>
        <dbReference type="PROSITE" id="PS50830"/>
    </source>
</evidence>
<dbReference type="EMBL" id="LR134533">
    <property type="protein sequence ID" value="VEJ50145.1"/>
    <property type="molecule type" value="Genomic_DNA"/>
</dbReference>
<dbReference type="SMART" id="SM00318">
    <property type="entry name" value="SNc"/>
    <property type="match status" value="1"/>
</dbReference>
<dbReference type="InterPro" id="IPR002071">
    <property type="entry name" value="Thermonucl_AS"/>
</dbReference>
<dbReference type="PROSITE" id="PS50830">
    <property type="entry name" value="TNASE_3"/>
    <property type="match status" value="1"/>
</dbReference>
<dbReference type="PANTHER" id="PTHR12302:SF26">
    <property type="entry name" value="BLR1266 PROTEIN"/>
    <property type="match status" value="1"/>
</dbReference>
<evidence type="ECO:0000256" key="2">
    <source>
        <dbReference type="SAM" id="SignalP"/>
    </source>
</evidence>
<evidence type="ECO:0000313" key="4">
    <source>
        <dbReference type="EMBL" id="VEJ50145.1"/>
    </source>
</evidence>
<feature type="signal peptide" evidence="2">
    <location>
        <begin position="1"/>
        <end position="19"/>
    </location>
</feature>
<gene>
    <name evidence="4" type="primary">yhcR_1</name>
    <name evidence="4" type="ORF">NCTC12742_00540</name>
</gene>